<dbReference type="RefSeq" id="WP_181885761.1">
    <property type="nucleotide sequence ID" value="NZ_CP059472.1"/>
</dbReference>
<dbReference type="Proteomes" id="UP000539710">
    <property type="component" value="Unassembled WGS sequence"/>
</dbReference>
<reference evidence="5" key="2">
    <citation type="submission" date="2020-07" db="EMBL/GenBank/DDBJ databases">
        <title>Flavobacterium sp. xlx-214.</title>
        <authorList>
            <person name="Yang C."/>
        </authorList>
    </citation>
    <scope>NUCLEOTIDE SEQUENCE [LARGE SCALE GENOMIC DNA]</scope>
    <source>
        <strain evidence="5">CX-624</strain>
    </source>
</reference>
<feature type="transmembrane region" description="Helical" evidence="1">
    <location>
        <begin position="66"/>
        <end position="91"/>
    </location>
</feature>
<dbReference type="Proteomes" id="UP000515349">
    <property type="component" value="Chromosome"/>
</dbReference>
<reference evidence="2" key="3">
    <citation type="submission" date="2020-07" db="EMBL/GenBank/DDBJ databases">
        <authorList>
            <person name="Yang C."/>
        </authorList>
    </citation>
    <scope>NUCLEOTIDE SEQUENCE</scope>
    <source>
        <strain evidence="2">Cx-624</strain>
    </source>
</reference>
<gene>
    <name evidence="3" type="ORF">H1R16_02815</name>
    <name evidence="2" type="ORF">H2507_00460</name>
</gene>
<evidence type="ECO:0000313" key="2">
    <source>
        <dbReference type="EMBL" id="MBA5245634.1"/>
    </source>
</evidence>
<proteinExistence type="predicted"/>
<dbReference type="PROSITE" id="PS51257">
    <property type="entry name" value="PROKAR_LIPOPROTEIN"/>
    <property type="match status" value="1"/>
</dbReference>
<evidence type="ECO:0000313" key="5">
    <source>
        <dbReference type="Proteomes" id="UP000539710"/>
    </source>
</evidence>
<sequence>MNEQKLPNSTLVLVLGIISILGCCCYGIIGLVCGIVGLVLAKKDEALYLANPTLYTDFQTLKTGKILCYVGIALSALTVIYMVILIMTVGLDALSDQELMQERLRDLMGQ</sequence>
<dbReference type="Pfam" id="PF07666">
    <property type="entry name" value="MpPF26"/>
    <property type="match status" value="1"/>
</dbReference>
<dbReference type="EMBL" id="CP059472">
    <property type="protein sequence ID" value="QMS98956.1"/>
    <property type="molecule type" value="Genomic_DNA"/>
</dbReference>
<keyword evidence="1" id="KW-1133">Transmembrane helix</keyword>
<keyword evidence="5" id="KW-1185">Reference proteome</keyword>
<keyword evidence="1" id="KW-0812">Transmembrane</keyword>
<dbReference type="InterPro" id="IPR011655">
    <property type="entry name" value="MpPF26"/>
</dbReference>
<dbReference type="EMBL" id="JACEUX010000001">
    <property type="protein sequence ID" value="MBA5245634.1"/>
    <property type="molecule type" value="Genomic_DNA"/>
</dbReference>
<dbReference type="NCBIfam" id="NF040945">
    <property type="entry name" value="CCC_membrane"/>
    <property type="match status" value="1"/>
</dbReference>
<accession>A0A7D7LQN5</accession>
<dbReference type="AlphaFoldDB" id="A0A7D7LQN5"/>
<protein>
    <submittedName>
        <fullName evidence="3">DUF4190 domain-containing protein</fullName>
    </submittedName>
</protein>
<keyword evidence="1" id="KW-0472">Membrane</keyword>
<name>A0A7D7LQN5_9FLAO</name>
<evidence type="ECO:0000256" key="1">
    <source>
        <dbReference type="SAM" id="Phobius"/>
    </source>
</evidence>
<organism evidence="3 4">
    <name type="scientific">Marnyiella aurantia</name>
    <dbReference type="NCBI Taxonomy" id="2758037"/>
    <lineage>
        <taxon>Bacteria</taxon>
        <taxon>Pseudomonadati</taxon>
        <taxon>Bacteroidota</taxon>
        <taxon>Flavobacteriia</taxon>
        <taxon>Flavobacteriales</taxon>
        <taxon>Weeksellaceae</taxon>
        <taxon>Marnyiella</taxon>
    </lineage>
</organism>
<evidence type="ECO:0000313" key="3">
    <source>
        <dbReference type="EMBL" id="QMS98956.1"/>
    </source>
</evidence>
<reference evidence="3 4" key="1">
    <citation type="submission" date="2020-07" db="EMBL/GenBank/DDBJ databases">
        <title>Chryseobacterium sp.cx-624.</title>
        <authorList>
            <person name="Yang C."/>
        </authorList>
    </citation>
    <scope>NUCLEOTIDE SEQUENCE [LARGE SCALE GENOMIC DNA]</scope>
    <source>
        <strain evidence="3">Cx-624</strain>
        <strain evidence="4">cx-624</strain>
    </source>
</reference>
<dbReference type="KEGG" id="cbau:H1R16_02815"/>
<feature type="transmembrane region" description="Helical" evidence="1">
    <location>
        <begin position="12"/>
        <end position="41"/>
    </location>
</feature>
<evidence type="ECO:0000313" key="4">
    <source>
        <dbReference type="Proteomes" id="UP000515349"/>
    </source>
</evidence>